<organism evidence="1 2">
    <name type="scientific">Candidatus Methylobacter titanis</name>
    <dbReference type="NCBI Taxonomy" id="3053457"/>
    <lineage>
        <taxon>Bacteria</taxon>
        <taxon>Pseudomonadati</taxon>
        <taxon>Pseudomonadota</taxon>
        <taxon>Gammaproteobacteria</taxon>
        <taxon>Methylococcales</taxon>
        <taxon>Methylococcaceae</taxon>
        <taxon>Methylobacter</taxon>
    </lineage>
</organism>
<name>A0AA43Q6H2_9GAMM</name>
<sequence length="458" mass="52378">MSNIYPLLPRLTVNSRFIHEFITAEAPCFALGLVEERKQTCGLLALRPKTVIPDDYTRTGFRFGHSLLGNADFVVVHFAFHFYSYETFNVLVNPNNPVVQTVLNRMLETGDYFFFAVDPKGSVTAFRSELGQEDLTGLKTNLPLIQNAKTTDAQYRNAVAQFERNPDPPGWMLNWICRDDTDYLDLSRHRQELNPVPQPVNPKKPTTPDEIIDSRLIPCEHCGELAAQLIFADDSADSNELEACAKKMVAQYSDLNVPTWIIGEPLGTPGFDTKTRILKVWPNREPLQLKTANEFNEELDELLARHCNRGNDYAEDPITEDQQIQWQPISMLPTFTFMVDGMLEESLVQLDNMRKVVDKPHVLDDATLNRVFELYNNQLDDQQFFDEQFSRWRQSHLSDAEAKEIKRLVKQSATLKAVNEEILKIAHSIKHETIDQVLAKDEFELAIAVLSGKIKPPW</sequence>
<evidence type="ECO:0000313" key="2">
    <source>
        <dbReference type="Proteomes" id="UP001160519"/>
    </source>
</evidence>
<reference evidence="1" key="1">
    <citation type="submission" date="2023-01" db="EMBL/GenBank/DDBJ databases">
        <title>Biogeochemical cycle of methane in antarctic sediments.</title>
        <authorList>
            <person name="Roldan D.M."/>
            <person name="Menes R.J."/>
        </authorList>
    </citation>
    <scope>NUCLEOTIDE SEQUENCE [LARGE SCALE GENOMIC DNA]</scope>
    <source>
        <strain evidence="1">K-2018 MAG008</strain>
    </source>
</reference>
<dbReference type="EMBL" id="JAQSDF010000098">
    <property type="protein sequence ID" value="MDI1232520.1"/>
    <property type="molecule type" value="Genomic_DNA"/>
</dbReference>
<proteinExistence type="predicted"/>
<keyword evidence="2" id="KW-1185">Reference proteome</keyword>
<dbReference type="Proteomes" id="UP001160519">
    <property type="component" value="Unassembled WGS sequence"/>
</dbReference>
<accession>A0AA43Q6H2</accession>
<comment type="caution">
    <text evidence="1">The sequence shown here is derived from an EMBL/GenBank/DDBJ whole genome shotgun (WGS) entry which is preliminary data.</text>
</comment>
<dbReference type="AlphaFoldDB" id="A0AA43Q6H2"/>
<gene>
    <name evidence="1" type="ORF">PSU93_15415</name>
</gene>
<protein>
    <submittedName>
        <fullName evidence="1">Uncharacterized protein</fullName>
    </submittedName>
</protein>
<evidence type="ECO:0000313" key="1">
    <source>
        <dbReference type="EMBL" id="MDI1232520.1"/>
    </source>
</evidence>